<accession>A0ACC3MP96</accession>
<name>A0ACC3MP96_9PEZI</name>
<gene>
    <name evidence="1" type="ORF">LTR37_016023</name>
</gene>
<proteinExistence type="predicted"/>
<protein>
    <submittedName>
        <fullName evidence="1">Uncharacterized protein</fullName>
    </submittedName>
</protein>
<evidence type="ECO:0000313" key="2">
    <source>
        <dbReference type="Proteomes" id="UP001281147"/>
    </source>
</evidence>
<dbReference type="EMBL" id="JAUTXU010000187">
    <property type="protein sequence ID" value="KAK3700319.1"/>
    <property type="molecule type" value="Genomic_DNA"/>
</dbReference>
<organism evidence="1 2">
    <name type="scientific">Vermiconidia calcicola</name>
    <dbReference type="NCBI Taxonomy" id="1690605"/>
    <lineage>
        <taxon>Eukaryota</taxon>
        <taxon>Fungi</taxon>
        <taxon>Dikarya</taxon>
        <taxon>Ascomycota</taxon>
        <taxon>Pezizomycotina</taxon>
        <taxon>Dothideomycetes</taxon>
        <taxon>Dothideomycetidae</taxon>
        <taxon>Mycosphaerellales</taxon>
        <taxon>Extremaceae</taxon>
        <taxon>Vermiconidia</taxon>
    </lineage>
</organism>
<dbReference type="Proteomes" id="UP001281147">
    <property type="component" value="Unassembled WGS sequence"/>
</dbReference>
<reference evidence="1" key="1">
    <citation type="submission" date="2023-07" db="EMBL/GenBank/DDBJ databases">
        <title>Black Yeasts Isolated from many extreme environments.</title>
        <authorList>
            <person name="Coleine C."/>
            <person name="Stajich J.E."/>
            <person name="Selbmann L."/>
        </authorList>
    </citation>
    <scope>NUCLEOTIDE SEQUENCE</scope>
    <source>
        <strain evidence="1">CCFEE 5714</strain>
    </source>
</reference>
<sequence>MKTSSLSLFFGAITAINALPKPGPKPVSAKALEQCISESALSKKAHELEDLAYSTPNRNRVMGSEGHNLTVDWITSYLDKHPDYYTYEVQPFVALYSRSEGTLSVDDQDQGADAFEYSPGGDIEADIVAVANLGCEASDYPDGVADNIALISRGECEFGLKSALAGAAGAVGAIIYNDVAGPIGGGTLGEPPRPEGDYVPTVGIAKANGTAILNALDGEGSVTGVIEVESDIRNVTTYNVIAETIGGDHDNVLALGAHSDSVFDGPGINDDGSGSIGILEVAMHLSRYTTSNAVRFCWWSGEEFGLLGSTHYVETLNQTASELDKIRLYLNFDMIASPNYVYAIYDGDGSRYGVRGPPGSAQVEHFWEDWFDANNLNHTATAFDGRSDYQAFVDNGIPSGGLFTGADEVKTTRQVRRFGGTAGETLDPNYHTAADNYANLNYEAFLPMTKAIAASVAEYATSFESIPGGSARVKRAVRPRGEGDAFVMKGHRKMWKL</sequence>
<comment type="caution">
    <text evidence="1">The sequence shown here is derived from an EMBL/GenBank/DDBJ whole genome shotgun (WGS) entry which is preliminary data.</text>
</comment>
<keyword evidence="2" id="KW-1185">Reference proteome</keyword>
<evidence type="ECO:0000313" key="1">
    <source>
        <dbReference type="EMBL" id="KAK3700319.1"/>
    </source>
</evidence>